<dbReference type="Gene3D" id="3.40.50.2000">
    <property type="entry name" value="Glycogen Phosphorylase B"/>
    <property type="match status" value="1"/>
</dbReference>
<proteinExistence type="predicted"/>
<reference evidence="2" key="1">
    <citation type="journal article" date="2019" name="Int. J. Syst. Evol. Microbiol.">
        <title>The Global Catalogue of Microorganisms (GCM) 10K type strain sequencing project: providing services to taxonomists for standard genome sequencing and annotation.</title>
        <authorList>
            <consortium name="The Broad Institute Genomics Platform"/>
            <consortium name="The Broad Institute Genome Sequencing Center for Infectious Disease"/>
            <person name="Wu L."/>
            <person name="Ma J."/>
        </authorList>
    </citation>
    <scope>NUCLEOTIDE SEQUENCE [LARGE SCALE GENOMIC DNA]</scope>
    <source>
        <strain evidence="2">CGMCC 4.7093</strain>
    </source>
</reference>
<dbReference type="PANTHER" id="PTHR12526">
    <property type="entry name" value="GLYCOSYLTRANSFERASE"/>
    <property type="match status" value="1"/>
</dbReference>
<comment type="caution">
    <text evidence="1">The sequence shown here is derived from an EMBL/GenBank/DDBJ whole genome shotgun (WGS) entry which is preliminary data.</text>
</comment>
<sequence length="345" mass="38404">MQSLRILPDLRSSVVEEKHPGQVLLFTSERDDSDASLTGDSMVRPFSWRTFVDALRDPDLELLEVAEPLWLGEWRKALRYVAVAKVVRPRITVATYAIENFDARERLATRAGRTAMGVSMLGLDAVAFGTTGAYENHRRAFGWALRRTRHAVLPPRLDACTVCGPSTAAPREPVVLFLGAPSERKGFPVLLEAWRRTAPEGWRLVVADPSGDETPELPPGAEVRRQPAREAVHELLRTSAVVVMPSVRRPGWREQIGLPLVEGLAHGCRVVTTTETGLADDLRAHPDVHLTTPGDPDDLARGLREAMDRGRADRPERRGFSKREVTDWWLAATKTRRRAATTSPR</sequence>
<organism evidence="1 2">
    <name type="scientific">Actinomycetospora atypica</name>
    <dbReference type="NCBI Taxonomy" id="1290095"/>
    <lineage>
        <taxon>Bacteria</taxon>
        <taxon>Bacillati</taxon>
        <taxon>Actinomycetota</taxon>
        <taxon>Actinomycetes</taxon>
        <taxon>Pseudonocardiales</taxon>
        <taxon>Pseudonocardiaceae</taxon>
        <taxon>Actinomycetospora</taxon>
    </lineage>
</organism>
<accession>A0ABV9YST7</accession>
<dbReference type="RefSeq" id="WP_378037768.1">
    <property type="nucleotide sequence ID" value="NZ_JBHSIV010000023.1"/>
</dbReference>
<protein>
    <submittedName>
        <fullName evidence="1">Glycosyltransferase family 4 protein</fullName>
    </submittedName>
</protein>
<dbReference type="Pfam" id="PF13692">
    <property type="entry name" value="Glyco_trans_1_4"/>
    <property type="match status" value="1"/>
</dbReference>
<dbReference type="Proteomes" id="UP001595947">
    <property type="component" value="Unassembled WGS sequence"/>
</dbReference>
<name>A0ABV9YST7_9PSEU</name>
<dbReference type="SUPFAM" id="SSF53756">
    <property type="entry name" value="UDP-Glycosyltransferase/glycogen phosphorylase"/>
    <property type="match status" value="1"/>
</dbReference>
<evidence type="ECO:0000313" key="1">
    <source>
        <dbReference type="EMBL" id="MFC5064424.1"/>
    </source>
</evidence>
<evidence type="ECO:0000313" key="2">
    <source>
        <dbReference type="Proteomes" id="UP001595947"/>
    </source>
</evidence>
<gene>
    <name evidence="1" type="ORF">ACFPBZ_19530</name>
</gene>
<keyword evidence="2" id="KW-1185">Reference proteome</keyword>
<dbReference type="EMBL" id="JBHSIV010000023">
    <property type="protein sequence ID" value="MFC5064424.1"/>
    <property type="molecule type" value="Genomic_DNA"/>
</dbReference>